<protein>
    <submittedName>
        <fullName evidence="2">Uncharacterized protein</fullName>
    </submittedName>
</protein>
<feature type="signal peptide" evidence="1">
    <location>
        <begin position="1"/>
        <end position="24"/>
    </location>
</feature>
<proteinExistence type="predicted"/>
<dbReference type="AlphaFoldDB" id="A0A0S4U1U6"/>
<feature type="chain" id="PRO_5006628334" evidence="1">
    <location>
        <begin position="25"/>
        <end position="463"/>
    </location>
</feature>
<reference evidence="2" key="1">
    <citation type="submission" date="2015-10" db="EMBL/GenBank/DDBJ databases">
        <authorList>
            <person name="Gilbert D.G."/>
        </authorList>
    </citation>
    <scope>NUCLEOTIDE SEQUENCE</scope>
    <source>
        <strain evidence="2">Phyl III-seqv23</strain>
    </source>
</reference>
<sequence length="463" mass="49920">MRRTLVALAIALGALACVPLSAQAQATVVAGMLAGKKVSEIIDQLRMTAVNLLAQADNTGNAMISHGANEANVLAQNLSFQFRDRLDQTFDRLGDDEKLLLIEADEMRTTLAQTVDKAYDAKDTLAVDLNRMLDRFPFLRKGFFLQSVRGIAYFPGAANYKLKVTASTLGIDENLQTAVAMSVDGKPIENLEVDQAQQRGQAIITVPNAVISPKFSDADLVLVKAVITFDVERKHGFGPFKWTSKEGPFEVPLTLSLYPRTAATITATARAPVYAWTSAGSMAVSKDTPDRHCSSRCHGEPTRGPNRIEMAVAGGNVLLAGAKRFVGSPSLACTGGGGACGFYGSPNTYITDNATKAVATWDTWSRPTTWTLTTNVEEYKMTSDAPYAGQSMKVLFGQPLSIDYPKGSTVKAISVKTFTKNEYTILAGIADPKEILSYKGQESNAPPTVDRLIYQVNMPDGVQ</sequence>
<evidence type="ECO:0000256" key="1">
    <source>
        <dbReference type="SAM" id="SignalP"/>
    </source>
</evidence>
<evidence type="ECO:0000313" key="2">
    <source>
        <dbReference type="EMBL" id="CUV16237.1"/>
    </source>
</evidence>
<dbReference type="EMBL" id="LN899821">
    <property type="protein sequence ID" value="CUV16237.1"/>
    <property type="molecule type" value="Genomic_DNA"/>
</dbReference>
<dbReference type="PROSITE" id="PS51257">
    <property type="entry name" value="PROKAR_LIPOPROTEIN"/>
    <property type="match status" value="1"/>
</dbReference>
<accession>A0A0S4U1U6</accession>
<gene>
    <name evidence="2" type="ORF">PSS4_v1_50022</name>
</gene>
<name>A0A0S4U1U6_RALSL</name>
<keyword evidence="1" id="KW-0732">Signal</keyword>
<organism evidence="2">
    <name type="scientific">Ralstonia solanacearum</name>
    <name type="common">Pseudomonas solanacearum</name>
    <dbReference type="NCBI Taxonomy" id="305"/>
    <lineage>
        <taxon>Bacteria</taxon>
        <taxon>Pseudomonadati</taxon>
        <taxon>Pseudomonadota</taxon>
        <taxon>Betaproteobacteria</taxon>
        <taxon>Burkholderiales</taxon>
        <taxon>Burkholderiaceae</taxon>
        <taxon>Ralstonia</taxon>
        <taxon>Ralstonia solanacearum species complex</taxon>
    </lineage>
</organism>